<protein>
    <submittedName>
        <fullName evidence="2">Uncharacterized protein</fullName>
    </submittedName>
</protein>
<gene>
    <name evidence="1" type="ORF">Purlil1_4899</name>
    <name evidence="2" type="ORF">VFPBJ_07031</name>
</gene>
<evidence type="ECO:0000313" key="4">
    <source>
        <dbReference type="Proteomes" id="UP001287286"/>
    </source>
</evidence>
<dbReference type="AlphaFoldDB" id="A0A179GNG0"/>
<proteinExistence type="predicted"/>
<organism evidence="2 3">
    <name type="scientific">Purpureocillium lilacinum</name>
    <name type="common">Paecilomyces lilacinus</name>
    <dbReference type="NCBI Taxonomy" id="33203"/>
    <lineage>
        <taxon>Eukaryota</taxon>
        <taxon>Fungi</taxon>
        <taxon>Dikarya</taxon>
        <taxon>Ascomycota</taxon>
        <taxon>Pezizomycotina</taxon>
        <taxon>Sordariomycetes</taxon>
        <taxon>Hypocreomycetidae</taxon>
        <taxon>Hypocreales</taxon>
        <taxon>Ophiocordycipitaceae</taxon>
        <taxon>Purpureocillium</taxon>
    </lineage>
</organism>
<accession>A0A179GNG0</accession>
<evidence type="ECO:0000313" key="1">
    <source>
        <dbReference type="EMBL" id="KAK4090763.1"/>
    </source>
</evidence>
<evidence type="ECO:0000313" key="2">
    <source>
        <dbReference type="EMBL" id="OAQ78910.1"/>
    </source>
</evidence>
<dbReference type="EMBL" id="JAWRVI010000014">
    <property type="protein sequence ID" value="KAK4090763.1"/>
    <property type="molecule type" value="Genomic_DNA"/>
</dbReference>
<sequence>MASNRPFDGQGLLHAAYVTHLKAWLGSRTWTASMLRTKLGPDMEAQQAHDGCRQPVEMAMRLAYHVHAHMLQGGQAAAAGSGGAGLRALSENAERSAWREVLDEANLWLLDKRPRLREMRSDMAVRAVDFLAEFDRFAKEERLTERRVVVMNCPAQGAWSQQRLD</sequence>
<dbReference type="EMBL" id="LSBH01000005">
    <property type="protein sequence ID" value="OAQ78910.1"/>
    <property type="molecule type" value="Genomic_DNA"/>
</dbReference>
<reference evidence="1" key="2">
    <citation type="submission" date="2023-11" db="EMBL/GenBank/DDBJ databases">
        <authorList>
            <person name="Beijen E."/>
            <person name="Ohm R.A."/>
        </authorList>
    </citation>
    <scope>NUCLEOTIDE SEQUENCE</scope>
    <source>
        <strain evidence="1">CBS 150709</strain>
    </source>
</reference>
<comment type="caution">
    <text evidence="2">The sequence shown here is derived from an EMBL/GenBank/DDBJ whole genome shotgun (WGS) entry which is preliminary data.</text>
</comment>
<dbReference type="Proteomes" id="UP000078240">
    <property type="component" value="Unassembled WGS sequence"/>
</dbReference>
<dbReference type="Proteomes" id="UP001287286">
    <property type="component" value="Unassembled WGS sequence"/>
</dbReference>
<reference evidence="2 3" key="1">
    <citation type="submission" date="2016-01" db="EMBL/GenBank/DDBJ databases">
        <title>Biosynthesis of antibiotic leucinostatins and their inhibition on Phytophthora in bio-control Purpureocillium lilacinum.</title>
        <authorList>
            <person name="Wang G."/>
            <person name="Liu Z."/>
            <person name="Lin R."/>
            <person name="Li E."/>
            <person name="Mao Z."/>
            <person name="Ling J."/>
            <person name="Yin W."/>
            <person name="Xie B."/>
        </authorList>
    </citation>
    <scope>NUCLEOTIDE SEQUENCE [LARGE SCALE GENOMIC DNA]</scope>
    <source>
        <strain evidence="2">PLBJ-1</strain>
    </source>
</reference>
<name>A0A179GNG0_PURLI</name>
<reference evidence="1 4" key="3">
    <citation type="journal article" date="2024" name="Microbiol. Resour. Announc.">
        <title>Genome annotations for the ascomycete fungi Trichoderma harzianum, Trichoderma aggressivum, and Purpureocillium lilacinum.</title>
        <authorList>
            <person name="Beijen E.P.W."/>
            <person name="Ohm R.A."/>
        </authorList>
    </citation>
    <scope>NUCLEOTIDE SEQUENCE [LARGE SCALE GENOMIC DNA]</scope>
    <source>
        <strain evidence="1 4">CBS 150709</strain>
    </source>
</reference>
<keyword evidence="4" id="KW-1185">Reference proteome</keyword>
<evidence type="ECO:0000313" key="3">
    <source>
        <dbReference type="Proteomes" id="UP000078240"/>
    </source>
</evidence>
<dbReference type="OrthoDB" id="10381531at2759"/>